<dbReference type="SUPFAM" id="SSF49785">
    <property type="entry name" value="Galactose-binding domain-like"/>
    <property type="match status" value="1"/>
</dbReference>
<sequence length="104" mass="11620">ERRCNESDLCHGATCNQHEDSSYTCDCNSGGFIENVAIGRLVRQSSTSHGGLAPRAVDGNTNPIYYSDTCSHAGFGDMFPWWRVDLAFPHCIQKVRIYNRLDCC</sequence>
<dbReference type="Gene3D" id="2.60.120.260">
    <property type="entry name" value="Galactose-binding domain-like"/>
    <property type="match status" value="1"/>
</dbReference>
<accession>A0ABM0M3D0</accession>
<reference evidence="2" key="1">
    <citation type="submission" date="2025-08" db="UniProtKB">
        <authorList>
            <consortium name="RefSeq"/>
        </authorList>
    </citation>
    <scope>IDENTIFICATION</scope>
    <source>
        <tissue evidence="2">Testes</tissue>
    </source>
</reference>
<dbReference type="PANTHER" id="PTHR45713:SF6">
    <property type="entry name" value="F5_8 TYPE C DOMAIN-CONTAINING PROTEIN"/>
    <property type="match status" value="1"/>
</dbReference>
<protein>
    <submittedName>
        <fullName evidence="2">Fucolectin-7-like</fullName>
    </submittedName>
</protein>
<gene>
    <name evidence="2" type="primary">LOC102809966</name>
</gene>
<keyword evidence="1" id="KW-1185">Reference proteome</keyword>
<dbReference type="InterPro" id="IPR008979">
    <property type="entry name" value="Galactose-bd-like_sf"/>
</dbReference>
<dbReference type="PANTHER" id="PTHR45713">
    <property type="entry name" value="FTP DOMAIN-CONTAINING PROTEIN"/>
    <property type="match status" value="1"/>
</dbReference>
<proteinExistence type="predicted"/>
<dbReference type="InterPro" id="IPR051941">
    <property type="entry name" value="BG_Antigen-Binding_Lectin"/>
</dbReference>
<feature type="non-terminal residue" evidence="2">
    <location>
        <position position="104"/>
    </location>
</feature>
<dbReference type="Proteomes" id="UP000694865">
    <property type="component" value="Unplaced"/>
</dbReference>
<evidence type="ECO:0000313" key="1">
    <source>
        <dbReference type="Proteomes" id="UP000694865"/>
    </source>
</evidence>
<dbReference type="Pfam" id="PF22633">
    <property type="entry name" value="F5_F8_type_C_2"/>
    <property type="match status" value="1"/>
</dbReference>
<dbReference type="GeneID" id="102809966"/>
<name>A0ABM0M3D0_SACKO</name>
<dbReference type="RefSeq" id="XP_006814521.1">
    <property type="nucleotide sequence ID" value="XM_006814458.1"/>
</dbReference>
<organism evidence="1 2">
    <name type="scientific">Saccoglossus kowalevskii</name>
    <name type="common">Acorn worm</name>
    <dbReference type="NCBI Taxonomy" id="10224"/>
    <lineage>
        <taxon>Eukaryota</taxon>
        <taxon>Metazoa</taxon>
        <taxon>Hemichordata</taxon>
        <taxon>Enteropneusta</taxon>
        <taxon>Harrimaniidae</taxon>
        <taxon>Saccoglossus</taxon>
    </lineage>
</organism>
<feature type="non-terminal residue" evidence="2">
    <location>
        <position position="1"/>
    </location>
</feature>
<evidence type="ECO:0000313" key="2">
    <source>
        <dbReference type="RefSeq" id="XP_006814521.1"/>
    </source>
</evidence>